<proteinExistence type="predicted"/>
<dbReference type="Pfam" id="PF09424">
    <property type="entry name" value="YqeY"/>
    <property type="match status" value="1"/>
</dbReference>
<name>A0A6V8PHE6_9ACTN</name>
<dbReference type="AlphaFoldDB" id="A0A6V8PHE6"/>
<dbReference type="GO" id="GO:0016884">
    <property type="term" value="F:carbon-nitrogen ligase activity, with glutamine as amido-N-donor"/>
    <property type="evidence" value="ECO:0007669"/>
    <property type="project" value="InterPro"/>
</dbReference>
<dbReference type="SUPFAM" id="SSF89095">
    <property type="entry name" value="GatB/YqeY motif"/>
    <property type="match status" value="1"/>
</dbReference>
<dbReference type="Gene3D" id="1.10.10.410">
    <property type="match status" value="1"/>
</dbReference>
<evidence type="ECO:0000313" key="1">
    <source>
        <dbReference type="EMBL" id="GFP31530.1"/>
    </source>
</evidence>
<organism evidence="1 2">
    <name type="scientific">Candidatus Hakubella thermalkaliphila</name>
    <dbReference type="NCBI Taxonomy" id="2754717"/>
    <lineage>
        <taxon>Bacteria</taxon>
        <taxon>Bacillati</taxon>
        <taxon>Actinomycetota</taxon>
        <taxon>Actinomycetota incertae sedis</taxon>
        <taxon>Candidatus Hakubellales</taxon>
        <taxon>Candidatus Hakubellaceae</taxon>
        <taxon>Candidatus Hakubella</taxon>
    </lineage>
</organism>
<keyword evidence="2" id="KW-1185">Reference proteome</keyword>
<dbReference type="Proteomes" id="UP000588083">
    <property type="component" value="Unassembled WGS sequence"/>
</dbReference>
<evidence type="ECO:0000313" key="2">
    <source>
        <dbReference type="Proteomes" id="UP000588083"/>
    </source>
</evidence>
<gene>
    <name evidence="1" type="ORF">HKBW3S34_02450</name>
</gene>
<reference evidence="1 2" key="1">
    <citation type="journal article" date="2020" name="Front. Microbiol.">
        <title>Single-cell genomics of novel Actinobacteria with the Wood-Ljungdahl pathway discovered in a serpentinizing system.</title>
        <authorList>
            <person name="Merino N."/>
            <person name="Kawai M."/>
            <person name="Boyd E.S."/>
            <person name="Colman D.R."/>
            <person name="McGlynn S.E."/>
            <person name="Nealson K.H."/>
            <person name="Kurokawa K."/>
            <person name="Hongoh Y."/>
        </authorList>
    </citation>
    <scope>NUCLEOTIDE SEQUENCE [LARGE SCALE GENOMIC DNA]</scope>
    <source>
        <strain evidence="1 2">S34</strain>
    </source>
</reference>
<comment type="caution">
    <text evidence="1">The sequence shown here is derived from an EMBL/GenBank/DDBJ whole genome shotgun (WGS) entry which is preliminary data.</text>
</comment>
<accession>A0A6V8PHE6</accession>
<protein>
    <submittedName>
        <fullName evidence="1">Uncharacterized protein</fullName>
    </submittedName>
</protein>
<sequence>MTRNREAGIAGMKDMGRLMKELMPKLKGKADGKLVSQRVKEILEKEGRRLDSAR</sequence>
<dbReference type="InterPro" id="IPR019004">
    <property type="entry name" value="YqeY/Aim41"/>
</dbReference>
<dbReference type="InterPro" id="IPR003789">
    <property type="entry name" value="Asn/Gln_tRNA_amidoTrase-B-like"/>
</dbReference>
<dbReference type="InterPro" id="IPR023168">
    <property type="entry name" value="GatB_Yqey_C_2"/>
</dbReference>
<dbReference type="EMBL" id="BLRZ01000388">
    <property type="protein sequence ID" value="GFP31530.1"/>
    <property type="molecule type" value="Genomic_DNA"/>
</dbReference>